<accession>A0ABR3XZF1</accession>
<dbReference type="EMBL" id="JAVDPF010000008">
    <property type="protein sequence ID" value="KAL1880963.1"/>
    <property type="molecule type" value="Genomic_DNA"/>
</dbReference>
<evidence type="ECO:0000313" key="3">
    <source>
        <dbReference type="Proteomes" id="UP001583193"/>
    </source>
</evidence>
<keyword evidence="3" id="KW-1185">Reference proteome</keyword>
<proteinExistence type="predicted"/>
<feature type="compositionally biased region" description="Pro residues" evidence="1">
    <location>
        <begin position="225"/>
        <end position="236"/>
    </location>
</feature>
<comment type="caution">
    <text evidence="2">The sequence shown here is derived from an EMBL/GenBank/DDBJ whole genome shotgun (WGS) entry which is preliminary data.</text>
</comment>
<name>A0ABR3XZF1_9EURO</name>
<evidence type="ECO:0000313" key="2">
    <source>
        <dbReference type="EMBL" id="KAL1880963.1"/>
    </source>
</evidence>
<evidence type="ECO:0000256" key="1">
    <source>
        <dbReference type="SAM" id="MobiDB-lite"/>
    </source>
</evidence>
<feature type="region of interest" description="Disordered" evidence="1">
    <location>
        <begin position="187"/>
        <end position="236"/>
    </location>
</feature>
<gene>
    <name evidence="2" type="ORF">Plec18167_003502</name>
</gene>
<reference evidence="2 3" key="1">
    <citation type="journal article" date="2024" name="IMA Fungus">
        <title>IMA Genome - F19 : A genome assembly and annotation guide to empower mycologists, including annotated draft genome sequences of Ceratocystis pirilliformis, Diaporthe australafricana, Fusarium ophioides, Paecilomyces lecythidis, and Sporothrix stenoceras.</title>
        <authorList>
            <person name="Aylward J."/>
            <person name="Wilson A.M."/>
            <person name="Visagie C.M."/>
            <person name="Spraker J."/>
            <person name="Barnes I."/>
            <person name="Buitendag C."/>
            <person name="Ceriani C."/>
            <person name="Del Mar Angel L."/>
            <person name="du Plessis D."/>
            <person name="Fuchs T."/>
            <person name="Gasser K."/>
            <person name="Kramer D."/>
            <person name="Li W."/>
            <person name="Munsamy K."/>
            <person name="Piso A."/>
            <person name="Price J.L."/>
            <person name="Sonnekus B."/>
            <person name="Thomas C."/>
            <person name="van der Nest A."/>
            <person name="van Dijk A."/>
            <person name="van Heerden A."/>
            <person name="van Vuuren N."/>
            <person name="Yilmaz N."/>
            <person name="Duong T.A."/>
            <person name="van der Merwe N.A."/>
            <person name="Wingfield M.J."/>
            <person name="Wingfield B.D."/>
        </authorList>
    </citation>
    <scope>NUCLEOTIDE SEQUENCE [LARGE SCALE GENOMIC DNA]</scope>
    <source>
        <strain evidence="2 3">CMW 18167</strain>
    </source>
</reference>
<sequence>MDGHGHSSEDNNRSRVGPDPEGRYIQFVSDEYWDDPRRVVIIAAVSLQYPEPNLFLEERFLQRDVERHNALRSGAADKGIGERNPYIADSFIPHSLKEWLRQDGNVEFEHHRGRDFIRAVPLAKAVLLHCAAVGTTGQMPISETESDVPEMTLVRLLKILWTFEKPTEPITYMTFWCMKKAQLRLRGLGGHPRPPHGPGGAPSSGRRPVDPRLFMGIGLGMGGVLPPPPPDPENRG</sequence>
<dbReference type="Proteomes" id="UP001583193">
    <property type="component" value="Unassembled WGS sequence"/>
</dbReference>
<feature type="region of interest" description="Disordered" evidence="1">
    <location>
        <begin position="1"/>
        <end position="22"/>
    </location>
</feature>
<protein>
    <submittedName>
        <fullName evidence="2">Uncharacterized protein</fullName>
    </submittedName>
</protein>
<organism evidence="2 3">
    <name type="scientific">Paecilomyces lecythidis</name>
    <dbReference type="NCBI Taxonomy" id="3004212"/>
    <lineage>
        <taxon>Eukaryota</taxon>
        <taxon>Fungi</taxon>
        <taxon>Dikarya</taxon>
        <taxon>Ascomycota</taxon>
        <taxon>Pezizomycotina</taxon>
        <taxon>Eurotiomycetes</taxon>
        <taxon>Eurotiomycetidae</taxon>
        <taxon>Eurotiales</taxon>
        <taxon>Thermoascaceae</taxon>
        <taxon>Paecilomyces</taxon>
    </lineage>
</organism>